<name>A0AA38U6X3_9AGAR</name>
<evidence type="ECO:0000313" key="2">
    <source>
        <dbReference type="Proteomes" id="UP001163846"/>
    </source>
</evidence>
<gene>
    <name evidence="1" type="ORF">F5878DRAFT_413221</name>
</gene>
<protein>
    <submittedName>
        <fullName evidence="1">Uncharacterized protein</fullName>
    </submittedName>
</protein>
<dbReference type="EMBL" id="MU806727">
    <property type="protein sequence ID" value="KAJ3833296.1"/>
    <property type="molecule type" value="Genomic_DNA"/>
</dbReference>
<dbReference type="Proteomes" id="UP001163846">
    <property type="component" value="Unassembled WGS sequence"/>
</dbReference>
<reference evidence="1" key="1">
    <citation type="submission" date="2022-08" db="EMBL/GenBank/DDBJ databases">
        <authorList>
            <consortium name="DOE Joint Genome Institute"/>
            <person name="Min B."/>
            <person name="Riley R."/>
            <person name="Sierra-Patev S."/>
            <person name="Naranjo-Ortiz M."/>
            <person name="Looney B."/>
            <person name="Konkel Z."/>
            <person name="Slot J.C."/>
            <person name="Sakamoto Y."/>
            <person name="Steenwyk J.L."/>
            <person name="Rokas A."/>
            <person name="Carro J."/>
            <person name="Camarero S."/>
            <person name="Ferreira P."/>
            <person name="Molpeceres G."/>
            <person name="Ruiz-Duenas F.J."/>
            <person name="Serrano A."/>
            <person name="Henrissat B."/>
            <person name="Drula E."/>
            <person name="Hughes K.W."/>
            <person name="Mata J.L."/>
            <person name="Ishikawa N.K."/>
            <person name="Vargas-Isla R."/>
            <person name="Ushijima S."/>
            <person name="Smith C.A."/>
            <person name="Ahrendt S."/>
            <person name="Andreopoulos W."/>
            <person name="He G."/>
            <person name="Labutti K."/>
            <person name="Lipzen A."/>
            <person name="Ng V."/>
            <person name="Sandor L."/>
            <person name="Barry K."/>
            <person name="Martinez A.T."/>
            <person name="Xiao Y."/>
            <person name="Gibbons J.G."/>
            <person name="Terashima K."/>
            <person name="Hibbett D.S."/>
            <person name="Grigoriev I.V."/>
        </authorList>
    </citation>
    <scope>NUCLEOTIDE SEQUENCE</scope>
    <source>
        <strain evidence="1">TFB9207</strain>
    </source>
</reference>
<sequence length="374" mass="40680">MMTESVVAPHFTGASNFDIANSVFIASTNTTLTSALPQISDASRLSPKPSLFIPPLPSDESEAEWEVYARLLLPRKRGYPLWDPKPREGGLLPEEYRQSGVQIGDVGILNDSGGFDYLFNVCLPPSHPVNAGRVPPNFEQLRGIVVRDTAGDAEKYRPGDYVPSDASHIHKTKITYRAGEQAILGVHKDFGAGVSFKSSATKGAFLILPEGASSIDHQQHTLFYQYAARCARSWYTYVNGPSLARGVHNGSLYLVTGCDKARAWGVASFIGAQPDKVALEFVPREPDRAGGPLEYWFSTCTSALSSSNADNVYKRQSGCVFLRGFKIAVKNPVLAPFSKIAAKPILPLQTLHPSKGGCHFYPPAIGLRIWLITG</sequence>
<evidence type="ECO:0000313" key="1">
    <source>
        <dbReference type="EMBL" id="KAJ3833296.1"/>
    </source>
</evidence>
<organism evidence="1 2">
    <name type="scientific">Lentinula raphanica</name>
    <dbReference type="NCBI Taxonomy" id="153919"/>
    <lineage>
        <taxon>Eukaryota</taxon>
        <taxon>Fungi</taxon>
        <taxon>Dikarya</taxon>
        <taxon>Basidiomycota</taxon>
        <taxon>Agaricomycotina</taxon>
        <taxon>Agaricomycetes</taxon>
        <taxon>Agaricomycetidae</taxon>
        <taxon>Agaricales</taxon>
        <taxon>Marasmiineae</taxon>
        <taxon>Omphalotaceae</taxon>
        <taxon>Lentinula</taxon>
    </lineage>
</organism>
<keyword evidence="2" id="KW-1185">Reference proteome</keyword>
<accession>A0AA38U6X3</accession>
<comment type="caution">
    <text evidence="1">The sequence shown here is derived from an EMBL/GenBank/DDBJ whole genome shotgun (WGS) entry which is preliminary data.</text>
</comment>
<dbReference type="AlphaFoldDB" id="A0AA38U6X3"/>
<proteinExistence type="predicted"/>